<proteinExistence type="inferred from homology"/>
<dbReference type="GO" id="GO:0005739">
    <property type="term" value="C:mitochondrion"/>
    <property type="evidence" value="ECO:0007669"/>
    <property type="project" value="TreeGrafter"/>
</dbReference>
<protein>
    <recommendedName>
        <fullName evidence="7">Phospholipase A2</fullName>
        <ecNumber evidence="6">3.1.1.4</ecNumber>
    </recommendedName>
    <alternativeName>
        <fullName evidence="18">Phosphatidylcholine 2-acylhydrolase</fullName>
    </alternativeName>
</protein>
<comment type="similarity">
    <text evidence="5">Belongs to the phospholipase A2 family. Group III subfamily.</text>
</comment>
<keyword evidence="11" id="KW-0378">Hydrolase</keyword>
<evidence type="ECO:0000256" key="2">
    <source>
        <dbReference type="ARBA" id="ARBA00001913"/>
    </source>
</evidence>
<keyword evidence="8" id="KW-0964">Secreted</keyword>
<evidence type="ECO:0000256" key="6">
    <source>
        <dbReference type="ARBA" id="ARBA00013278"/>
    </source>
</evidence>
<dbReference type="EMBL" id="JAPWDV010000003">
    <property type="protein sequence ID" value="KAJ6217134.1"/>
    <property type="molecule type" value="Genomic_DNA"/>
</dbReference>
<evidence type="ECO:0000313" key="24">
    <source>
        <dbReference type="EMBL" id="KAJ6217134.1"/>
    </source>
</evidence>
<evidence type="ECO:0000256" key="11">
    <source>
        <dbReference type="ARBA" id="ARBA00022801"/>
    </source>
</evidence>
<evidence type="ECO:0000256" key="13">
    <source>
        <dbReference type="ARBA" id="ARBA00022837"/>
    </source>
</evidence>
<dbReference type="GO" id="GO:0006644">
    <property type="term" value="P:phospholipid metabolic process"/>
    <property type="evidence" value="ECO:0007669"/>
    <property type="project" value="InterPro"/>
</dbReference>
<keyword evidence="14" id="KW-0482">Metalloprotease</keyword>
<feature type="domain" description="Peptidase M16 N-terminal" evidence="20">
    <location>
        <begin position="445"/>
        <end position="557"/>
    </location>
</feature>
<keyword evidence="12" id="KW-0862">Zinc</keyword>
<dbReference type="Pfam" id="PF16187">
    <property type="entry name" value="Peptidase_M16_M"/>
    <property type="match status" value="2"/>
</dbReference>
<evidence type="ECO:0000256" key="5">
    <source>
        <dbReference type="ARBA" id="ARBA00009659"/>
    </source>
</evidence>
<evidence type="ECO:0000256" key="1">
    <source>
        <dbReference type="ARBA" id="ARBA00001604"/>
    </source>
</evidence>
<evidence type="ECO:0000256" key="16">
    <source>
        <dbReference type="ARBA" id="ARBA00023145"/>
    </source>
</evidence>
<dbReference type="CDD" id="cd04704">
    <property type="entry name" value="PLA2_bee_venom_like"/>
    <property type="match status" value="1"/>
</dbReference>
<dbReference type="InterPro" id="IPR016090">
    <property type="entry name" value="PLA2-like_dom"/>
</dbReference>
<dbReference type="SUPFAM" id="SSF63411">
    <property type="entry name" value="LuxS/MPP-like metallohydrolase"/>
    <property type="match status" value="4"/>
</dbReference>
<comment type="similarity">
    <text evidence="4">Belongs to the peptidase M16 family.</text>
</comment>
<dbReference type="InterPro" id="IPR036444">
    <property type="entry name" value="PLipase_A2_dom_sf"/>
</dbReference>
<name>A0A9Q0RJV4_BLOTA</name>
<dbReference type="GO" id="GO:0004222">
    <property type="term" value="F:metalloendopeptidase activity"/>
    <property type="evidence" value="ECO:0007669"/>
    <property type="project" value="TreeGrafter"/>
</dbReference>
<evidence type="ECO:0000256" key="9">
    <source>
        <dbReference type="ARBA" id="ARBA00022670"/>
    </source>
</evidence>
<dbReference type="GO" id="GO:0046872">
    <property type="term" value="F:metal ion binding"/>
    <property type="evidence" value="ECO:0007669"/>
    <property type="project" value="UniProtKB-KW"/>
</dbReference>
<evidence type="ECO:0000256" key="7">
    <source>
        <dbReference type="ARBA" id="ARBA00021721"/>
    </source>
</evidence>
<comment type="subcellular location">
    <subcellularLocation>
        <location evidence="3">Secreted</location>
    </subcellularLocation>
</comment>
<evidence type="ECO:0000256" key="8">
    <source>
        <dbReference type="ARBA" id="ARBA00022525"/>
    </source>
</evidence>
<dbReference type="PROSITE" id="PS00118">
    <property type="entry name" value="PA2_HIS"/>
    <property type="match status" value="1"/>
</dbReference>
<feature type="domain" description="Phospholipase A2-like central" evidence="21">
    <location>
        <begin position="310"/>
        <end position="405"/>
    </location>
</feature>
<dbReference type="AlphaFoldDB" id="A0A9Q0RJV4"/>
<dbReference type="Proteomes" id="UP001142055">
    <property type="component" value="Chromosome 3"/>
</dbReference>
<evidence type="ECO:0000313" key="25">
    <source>
        <dbReference type="Proteomes" id="UP001142055"/>
    </source>
</evidence>
<feature type="domain" description="Peptidase M16 middle/third" evidence="22">
    <location>
        <begin position="755"/>
        <end position="893"/>
    </location>
</feature>
<keyword evidence="15" id="KW-0443">Lipid metabolism</keyword>
<evidence type="ECO:0000256" key="4">
    <source>
        <dbReference type="ARBA" id="ARBA00007261"/>
    </source>
</evidence>
<dbReference type="InterPro" id="IPR050626">
    <property type="entry name" value="Peptidase_M16"/>
</dbReference>
<dbReference type="InterPro" id="IPR054734">
    <property type="entry name" value="PqqF-like_C_4"/>
</dbReference>
<dbReference type="GO" id="GO:0005576">
    <property type="term" value="C:extracellular region"/>
    <property type="evidence" value="ECO:0007669"/>
    <property type="project" value="UniProtKB-SubCell"/>
</dbReference>
<dbReference type="Gene3D" id="1.20.90.10">
    <property type="entry name" value="Phospholipase A2 domain"/>
    <property type="match status" value="1"/>
</dbReference>
<dbReference type="InterPro" id="IPR032632">
    <property type="entry name" value="Peptidase_M16_M"/>
</dbReference>
<dbReference type="Pfam" id="PF22456">
    <property type="entry name" value="PqqF-like_C_4"/>
    <property type="match status" value="1"/>
</dbReference>
<keyword evidence="10" id="KW-0479">Metal-binding</keyword>
<evidence type="ECO:0000256" key="3">
    <source>
        <dbReference type="ARBA" id="ARBA00004613"/>
    </source>
</evidence>
<keyword evidence="13" id="KW-0106">Calcium</keyword>
<feature type="signal peptide" evidence="19">
    <location>
        <begin position="1"/>
        <end position="26"/>
    </location>
</feature>
<dbReference type="Gene3D" id="3.30.830.10">
    <property type="entry name" value="Metalloenzyme, LuxS/M16 peptidase-like"/>
    <property type="match status" value="6"/>
</dbReference>
<dbReference type="FunFam" id="1.20.90.10:FF:000002">
    <property type="entry name" value="Phospholipase A2 group III"/>
    <property type="match status" value="1"/>
</dbReference>
<dbReference type="PANTHER" id="PTHR43690:SF18">
    <property type="entry name" value="INSULIN-DEGRADING ENZYME-RELATED"/>
    <property type="match status" value="1"/>
</dbReference>
<dbReference type="SUPFAM" id="SSF48619">
    <property type="entry name" value="Phospholipase A2, PLA2"/>
    <property type="match status" value="1"/>
</dbReference>
<evidence type="ECO:0000256" key="14">
    <source>
        <dbReference type="ARBA" id="ARBA00023049"/>
    </source>
</evidence>
<dbReference type="GO" id="GO:0004623">
    <property type="term" value="F:phospholipase A2 activity"/>
    <property type="evidence" value="ECO:0007669"/>
    <property type="project" value="UniProtKB-EC"/>
</dbReference>
<dbReference type="GO" id="GO:0005829">
    <property type="term" value="C:cytosol"/>
    <property type="evidence" value="ECO:0007669"/>
    <property type="project" value="TreeGrafter"/>
</dbReference>
<comment type="cofactor">
    <cofactor evidence="2">
        <name>Ca(2+)</name>
        <dbReference type="ChEBI" id="CHEBI:29108"/>
    </cofactor>
</comment>
<dbReference type="EC" id="3.1.1.4" evidence="6"/>
<evidence type="ECO:0000259" key="21">
    <source>
        <dbReference type="Pfam" id="PF05826"/>
    </source>
</evidence>
<keyword evidence="19" id="KW-0732">Signal</keyword>
<accession>A0A9Q0RJV4</accession>
<feature type="domain" description="Coenzyme PQQ synthesis protein F-like C-terminal lobe" evidence="23">
    <location>
        <begin position="1095"/>
        <end position="1193"/>
    </location>
</feature>
<feature type="domain" description="Peptidase M16 middle/third" evidence="22">
    <location>
        <begin position="896"/>
        <end position="985"/>
    </location>
</feature>
<dbReference type="GO" id="GO:0051603">
    <property type="term" value="P:proteolysis involved in protein catabolic process"/>
    <property type="evidence" value="ECO:0007669"/>
    <property type="project" value="TreeGrafter"/>
</dbReference>
<evidence type="ECO:0000256" key="17">
    <source>
        <dbReference type="ARBA" id="ARBA00023157"/>
    </source>
</evidence>
<evidence type="ECO:0000256" key="10">
    <source>
        <dbReference type="ARBA" id="ARBA00022723"/>
    </source>
</evidence>
<evidence type="ECO:0000256" key="18">
    <source>
        <dbReference type="ARBA" id="ARBA00029903"/>
    </source>
</evidence>
<dbReference type="Pfam" id="PF00675">
    <property type="entry name" value="Peptidase_M16"/>
    <property type="match status" value="1"/>
</dbReference>
<evidence type="ECO:0000256" key="19">
    <source>
        <dbReference type="SAM" id="SignalP"/>
    </source>
</evidence>
<sequence length="1278" mass="146861">MNYQHLEFALWFTVTIFLFSSENGEASFRFFKSLWSSTSTPSPQLSAISIESSTMSNPILLPSGNMDSVSYTLIRQPNSSSNGNDNNINRTEFERFNISNGTMMNWNQIHKQPLEELENEDSNELNVTLPPAIHESNGNVSTYFGANDNNKPLMEVDETESEKPFEVLIQNDRTMAHLKFDESGKDLVLCQLFDLEKEESAVTSVPMKTGLRPPLTADYKTMLEAVRRCTDLARKQLHQSGSLPSKVISLNETLTNTSSFNSSTMNETDNVPIGGLPPTPTTINTNTSNANGVRNTLWDNSSFISLWKGIIPGTKWCGLGDSAIDYNDLGTRPDIDLCCRAHDHCPIRLKAFRVGYGLMNLSFYTKSHCDCDEDFYKCLKQSPNNYASVLGNFYFNVLKVQCLKHESGLVCVKKRKTTNRNEECAQYELSGPTKLKLVPFEYNFSDSTTDKSAAAMCVHVGSLKDPWEKQGLAHLLEHVLFLQSNKYTEDNFLKSYITKHGGTTNASTSLTETIYYFDVGTSFLNDALDRFSSTFISPSFPKDKIKRELDSIQNEFESKCNDDILRCERIRKCVGNSKHVYAKFDYGNKSTLANDDQLYKCLLEFYNEYYSSDNMGLAILGKESLDQLETMVVPMFEKIINKKVTIPLIRDHPYGDEYCRKLMKIVPFGETRKLVMFFPLPCSITSNSIDYLCGMLSHEEPNGLIAELKARGLCTSISARSPYYHGFGFFDIEVDLTQGVTANDQIITMVFQYIQMLKISMERCVLGRSFPEFVSEDIHKLLNHLTPKHLNIQVMSPIYKSEMNKFMVEPIFNIHYSVESISDNMLDQWTQVGIEERFRLPLENVFIPKSFSLKTESNNETNPILLSNKNGIRFWFMRDKQYNIPKAFYGFFFQRLVGISYNLNVCKFGLELIVSGYNDKLDEYALTLIKELLNFKVNSSRFEILRDIQRNQLKGFSAWPLKNMLIFYLEELITPNSWSYDSMLNIYDELKLDSICQLINQVIHNSLIEIFAHGNITKEESISLNEKVAKLLEQHRSPHLLNSFEVFDCNRDTQLDCNLIYEFNAISSESENNGFLLYYQVGPEELELRARLELFYQLIYYPFFNQIRSTEQLAYTTFLSFKYTWSGTLGLYILLQSSYELEYIEARIESFIQSVETILSNMSNEAFERAKKSLCSRLLESPKKLNWKSNRLWSEITSGQYLFDRDEKLVSYVKSIDNVQVILHFYKEYFQNGGKNCRKLVINIKGGKRNNSTLKQTNNSEQNSVIVGYIRFTFNNCL</sequence>
<keyword evidence="17" id="KW-1015">Disulfide bond</keyword>
<organism evidence="24 25">
    <name type="scientific">Blomia tropicalis</name>
    <name type="common">Mite</name>
    <dbReference type="NCBI Taxonomy" id="40697"/>
    <lineage>
        <taxon>Eukaryota</taxon>
        <taxon>Metazoa</taxon>
        <taxon>Ecdysozoa</taxon>
        <taxon>Arthropoda</taxon>
        <taxon>Chelicerata</taxon>
        <taxon>Arachnida</taxon>
        <taxon>Acari</taxon>
        <taxon>Acariformes</taxon>
        <taxon>Sarcoptiformes</taxon>
        <taxon>Astigmata</taxon>
        <taxon>Glycyphagoidea</taxon>
        <taxon>Echimyopodidae</taxon>
        <taxon>Blomia</taxon>
    </lineage>
</organism>
<evidence type="ECO:0000259" key="22">
    <source>
        <dbReference type="Pfam" id="PF16187"/>
    </source>
</evidence>
<evidence type="ECO:0000256" key="12">
    <source>
        <dbReference type="ARBA" id="ARBA00022833"/>
    </source>
</evidence>
<dbReference type="InterPro" id="IPR011765">
    <property type="entry name" value="Pept_M16_N"/>
</dbReference>
<dbReference type="GO" id="GO:0043171">
    <property type="term" value="P:peptide catabolic process"/>
    <property type="evidence" value="ECO:0007669"/>
    <property type="project" value="TreeGrafter"/>
</dbReference>
<evidence type="ECO:0000259" key="23">
    <source>
        <dbReference type="Pfam" id="PF22456"/>
    </source>
</evidence>
<dbReference type="InterPro" id="IPR033113">
    <property type="entry name" value="PLA2_histidine"/>
</dbReference>
<feature type="chain" id="PRO_5040287528" description="Phospholipase A2" evidence="19">
    <location>
        <begin position="27"/>
        <end position="1278"/>
    </location>
</feature>
<keyword evidence="25" id="KW-1185">Reference proteome</keyword>
<gene>
    <name evidence="24" type="ORF">RDWZM_008291</name>
</gene>
<dbReference type="PANTHER" id="PTHR43690">
    <property type="entry name" value="NARDILYSIN"/>
    <property type="match status" value="1"/>
</dbReference>
<dbReference type="GO" id="GO:0050482">
    <property type="term" value="P:arachidonate secretion"/>
    <property type="evidence" value="ECO:0007669"/>
    <property type="project" value="InterPro"/>
</dbReference>
<evidence type="ECO:0000256" key="15">
    <source>
        <dbReference type="ARBA" id="ARBA00023098"/>
    </source>
</evidence>
<evidence type="ECO:0000259" key="20">
    <source>
        <dbReference type="Pfam" id="PF00675"/>
    </source>
</evidence>
<comment type="caution">
    <text evidence="24">The sequence shown here is derived from an EMBL/GenBank/DDBJ whole genome shotgun (WGS) entry which is preliminary data.</text>
</comment>
<comment type="catalytic activity">
    <reaction evidence="1">
        <text>a 1,2-diacyl-sn-glycero-3-phosphocholine + H2O = a 1-acyl-sn-glycero-3-phosphocholine + a fatty acid + H(+)</text>
        <dbReference type="Rhea" id="RHEA:15801"/>
        <dbReference type="ChEBI" id="CHEBI:15377"/>
        <dbReference type="ChEBI" id="CHEBI:15378"/>
        <dbReference type="ChEBI" id="CHEBI:28868"/>
        <dbReference type="ChEBI" id="CHEBI:57643"/>
        <dbReference type="ChEBI" id="CHEBI:58168"/>
        <dbReference type="EC" id="3.1.1.4"/>
    </reaction>
</comment>
<dbReference type="InterPro" id="IPR011249">
    <property type="entry name" value="Metalloenz_LuxS/M16"/>
</dbReference>
<reference evidence="24" key="1">
    <citation type="submission" date="2022-12" db="EMBL/GenBank/DDBJ databases">
        <title>Genome assemblies of Blomia tropicalis.</title>
        <authorList>
            <person name="Cui Y."/>
        </authorList>
    </citation>
    <scope>NUCLEOTIDE SEQUENCE</scope>
    <source>
        <tissue evidence="24">Adult mites</tissue>
    </source>
</reference>
<keyword evidence="9" id="KW-0645">Protease</keyword>
<dbReference type="Pfam" id="PF05826">
    <property type="entry name" value="Phospholip_A2_2"/>
    <property type="match status" value="1"/>
</dbReference>
<keyword evidence="16" id="KW-0865">Zymogen</keyword>